<sequence>MQELLQKIHADFWNRNFVQGYVSNRSCKEQGCIHKERRQIFTVLQGLGGRLTMGLLTGWKSFFKKSMLSDIARKAFLHKIVWRRSRRRSTDCSPMGITTTEESI</sequence>
<accession>A0A8R7R6F7</accession>
<organism evidence="1 2">
    <name type="scientific">Triticum urartu</name>
    <name type="common">Red wild einkorn</name>
    <name type="synonym">Crithodium urartu</name>
    <dbReference type="NCBI Taxonomy" id="4572"/>
    <lineage>
        <taxon>Eukaryota</taxon>
        <taxon>Viridiplantae</taxon>
        <taxon>Streptophyta</taxon>
        <taxon>Embryophyta</taxon>
        <taxon>Tracheophyta</taxon>
        <taxon>Spermatophyta</taxon>
        <taxon>Magnoliopsida</taxon>
        <taxon>Liliopsida</taxon>
        <taxon>Poales</taxon>
        <taxon>Poaceae</taxon>
        <taxon>BOP clade</taxon>
        <taxon>Pooideae</taxon>
        <taxon>Triticodae</taxon>
        <taxon>Triticeae</taxon>
        <taxon>Triticinae</taxon>
        <taxon>Triticum</taxon>
    </lineage>
</organism>
<dbReference type="Proteomes" id="UP000015106">
    <property type="component" value="Unassembled WGS sequence"/>
</dbReference>
<dbReference type="AlphaFoldDB" id="A0A8R7R6F7"/>
<name>A0A8R7R6F7_TRIUA</name>
<keyword evidence="2" id="KW-1185">Reference proteome</keyword>
<reference evidence="1" key="2">
    <citation type="submission" date="2022-06" db="UniProtKB">
        <authorList>
            <consortium name="EnsemblPlants"/>
        </authorList>
    </citation>
    <scope>IDENTIFICATION</scope>
</reference>
<evidence type="ECO:0000313" key="2">
    <source>
        <dbReference type="Proteomes" id="UP000015106"/>
    </source>
</evidence>
<protein>
    <submittedName>
        <fullName evidence="1">Uncharacterized protein</fullName>
    </submittedName>
</protein>
<evidence type="ECO:0000313" key="1">
    <source>
        <dbReference type="EnsemblPlants" id="TuG1812S0000469600.01.T01"/>
    </source>
</evidence>
<dbReference type="Gramene" id="TuG1812S0000469600.01.T01">
    <property type="protein sequence ID" value="TuG1812S0000469600.01.T01"/>
    <property type="gene ID" value="TuG1812S0000469600.01"/>
</dbReference>
<dbReference type="EnsemblPlants" id="TuG1812S0000469600.01.T01">
    <property type="protein sequence ID" value="TuG1812S0000469600.01.T01"/>
    <property type="gene ID" value="TuG1812S0000469600.01"/>
</dbReference>
<proteinExistence type="predicted"/>
<reference evidence="2" key="1">
    <citation type="journal article" date="2013" name="Nature">
        <title>Draft genome of the wheat A-genome progenitor Triticum urartu.</title>
        <authorList>
            <person name="Ling H.Q."/>
            <person name="Zhao S."/>
            <person name="Liu D."/>
            <person name="Wang J."/>
            <person name="Sun H."/>
            <person name="Zhang C."/>
            <person name="Fan H."/>
            <person name="Li D."/>
            <person name="Dong L."/>
            <person name="Tao Y."/>
            <person name="Gao C."/>
            <person name="Wu H."/>
            <person name="Li Y."/>
            <person name="Cui Y."/>
            <person name="Guo X."/>
            <person name="Zheng S."/>
            <person name="Wang B."/>
            <person name="Yu K."/>
            <person name="Liang Q."/>
            <person name="Yang W."/>
            <person name="Lou X."/>
            <person name="Chen J."/>
            <person name="Feng M."/>
            <person name="Jian J."/>
            <person name="Zhang X."/>
            <person name="Luo G."/>
            <person name="Jiang Y."/>
            <person name="Liu J."/>
            <person name="Wang Z."/>
            <person name="Sha Y."/>
            <person name="Zhang B."/>
            <person name="Wu H."/>
            <person name="Tang D."/>
            <person name="Shen Q."/>
            <person name="Xue P."/>
            <person name="Zou S."/>
            <person name="Wang X."/>
            <person name="Liu X."/>
            <person name="Wang F."/>
            <person name="Yang Y."/>
            <person name="An X."/>
            <person name="Dong Z."/>
            <person name="Zhang K."/>
            <person name="Zhang X."/>
            <person name="Luo M.C."/>
            <person name="Dvorak J."/>
            <person name="Tong Y."/>
            <person name="Wang J."/>
            <person name="Yang H."/>
            <person name="Li Z."/>
            <person name="Wang D."/>
            <person name="Zhang A."/>
            <person name="Wang J."/>
        </authorList>
    </citation>
    <scope>NUCLEOTIDE SEQUENCE</scope>
    <source>
        <strain evidence="2">cv. G1812</strain>
    </source>
</reference>